<evidence type="ECO:0000256" key="2">
    <source>
        <dbReference type="PROSITE-ProRule" id="PRU00103"/>
    </source>
</evidence>
<dbReference type="GO" id="GO:0034198">
    <property type="term" value="P:cellular response to amino acid starvation"/>
    <property type="evidence" value="ECO:0007669"/>
    <property type="project" value="TreeGrafter"/>
</dbReference>
<dbReference type="PROSITE" id="PS50077">
    <property type="entry name" value="HEAT_REPEAT"/>
    <property type="match status" value="1"/>
</dbReference>
<evidence type="ECO:0000313" key="4">
    <source>
        <dbReference type="EMBL" id="PRP78077.1"/>
    </source>
</evidence>
<sequence length="462" mass="52516">MTRLDFLFFPLSLSDQPVCFCQVSGTLIQTKTTLLNLQKCRGGERSVPPTSGRISHNRRGGAKEGATPLSVRKEVDPSRVIVAQYIGRRRRMPPELLNSMTLCCPKHPASHDRTQIVHRSDTDTHNQVQEIVEEALKHIGRVIRNSEVQMHVPILLEGSIDPDIYTGETPWRHTLTNFVHSIDGFFVVGLIIHRGRWTSHPRRGEDRFSGLILDNIKSNVGSVECRSKSISLPSTSPDSKISPLRCSASRVTQSLTSERVLSRMRPTTTSQMSSDNTRFTFKMQGNTWYSWKGEGGQENKDTGENPRSTLQIPSTRFGFDKRNKIIAVLYLIRNDMSLVVRQKAFLVWKKVIQNAPKALFVNLMRIVIDCLGSTLFDKRQVSKRMFRNWETTFSLRSILYLGEGFRFTRQVTCDCTPVPSLPCAARDESEDVREAAIQVFDTLYRFVGQKVFDEIPPPLLDF</sequence>
<dbReference type="InterPro" id="IPR011989">
    <property type="entry name" value="ARM-like"/>
</dbReference>
<dbReference type="GO" id="GO:0019887">
    <property type="term" value="F:protein kinase regulator activity"/>
    <property type="evidence" value="ECO:0007669"/>
    <property type="project" value="TreeGrafter"/>
</dbReference>
<dbReference type="GO" id="GO:0005829">
    <property type="term" value="C:cytosol"/>
    <property type="evidence" value="ECO:0007669"/>
    <property type="project" value="TreeGrafter"/>
</dbReference>
<dbReference type="EMBL" id="MDYQ01000241">
    <property type="protein sequence ID" value="PRP78077.1"/>
    <property type="molecule type" value="Genomic_DNA"/>
</dbReference>
<dbReference type="PANTHER" id="PTHR23346">
    <property type="entry name" value="TRANSLATIONAL ACTIVATOR GCN1-RELATED"/>
    <property type="match status" value="1"/>
</dbReference>
<dbReference type="OrthoDB" id="5148094at2759"/>
<keyword evidence="1" id="KW-0677">Repeat</keyword>
<gene>
    <name evidence="4" type="ORF">PROFUN_13886</name>
</gene>
<evidence type="ECO:0000256" key="3">
    <source>
        <dbReference type="SAM" id="MobiDB-lite"/>
    </source>
</evidence>
<dbReference type="PANTHER" id="PTHR23346:SF7">
    <property type="entry name" value="STALLED RIBOSOME SENSOR GCN1"/>
    <property type="match status" value="1"/>
</dbReference>
<evidence type="ECO:0000313" key="5">
    <source>
        <dbReference type="Proteomes" id="UP000241769"/>
    </source>
</evidence>
<dbReference type="Proteomes" id="UP000241769">
    <property type="component" value="Unassembled WGS sequence"/>
</dbReference>
<reference evidence="4 5" key="1">
    <citation type="journal article" date="2018" name="Genome Biol. Evol.">
        <title>Multiple Roots of Fruiting Body Formation in Amoebozoa.</title>
        <authorList>
            <person name="Hillmann F."/>
            <person name="Forbes G."/>
            <person name="Novohradska S."/>
            <person name="Ferling I."/>
            <person name="Riege K."/>
            <person name="Groth M."/>
            <person name="Westermann M."/>
            <person name="Marz M."/>
            <person name="Spaller T."/>
            <person name="Winckler T."/>
            <person name="Schaap P."/>
            <person name="Glockner G."/>
        </authorList>
    </citation>
    <scope>NUCLEOTIDE SEQUENCE [LARGE SCALE GENOMIC DNA]</scope>
    <source>
        <strain evidence="4 5">Jena</strain>
    </source>
</reference>
<dbReference type="InterPro" id="IPR016024">
    <property type="entry name" value="ARM-type_fold"/>
</dbReference>
<accession>A0A2P6N289</accession>
<dbReference type="GO" id="GO:0006417">
    <property type="term" value="P:regulation of translation"/>
    <property type="evidence" value="ECO:0007669"/>
    <property type="project" value="TreeGrafter"/>
</dbReference>
<protein>
    <submittedName>
        <fullName evidence="4">Uncharacterized protein</fullName>
    </submittedName>
</protein>
<dbReference type="InterPro" id="IPR021133">
    <property type="entry name" value="HEAT_type_2"/>
</dbReference>
<dbReference type="STRING" id="1890364.A0A2P6N289"/>
<comment type="caution">
    <text evidence="4">The sequence shown here is derived from an EMBL/GenBank/DDBJ whole genome shotgun (WGS) entry which is preliminary data.</text>
</comment>
<proteinExistence type="predicted"/>
<feature type="repeat" description="HEAT" evidence="2">
    <location>
        <begin position="417"/>
        <end position="454"/>
    </location>
</feature>
<organism evidence="4 5">
    <name type="scientific">Planoprotostelium fungivorum</name>
    <dbReference type="NCBI Taxonomy" id="1890364"/>
    <lineage>
        <taxon>Eukaryota</taxon>
        <taxon>Amoebozoa</taxon>
        <taxon>Evosea</taxon>
        <taxon>Variosea</taxon>
        <taxon>Cavosteliida</taxon>
        <taxon>Cavosteliaceae</taxon>
        <taxon>Planoprotostelium</taxon>
    </lineage>
</organism>
<dbReference type="InParanoid" id="A0A2P6N289"/>
<evidence type="ECO:0000256" key="1">
    <source>
        <dbReference type="ARBA" id="ARBA00022737"/>
    </source>
</evidence>
<dbReference type="AlphaFoldDB" id="A0A2P6N289"/>
<feature type="region of interest" description="Disordered" evidence="3">
    <location>
        <begin position="41"/>
        <end position="69"/>
    </location>
</feature>
<dbReference type="Gene3D" id="1.25.10.10">
    <property type="entry name" value="Leucine-rich Repeat Variant"/>
    <property type="match status" value="2"/>
</dbReference>
<name>A0A2P6N289_9EUKA</name>
<dbReference type="SUPFAM" id="SSF48371">
    <property type="entry name" value="ARM repeat"/>
    <property type="match status" value="1"/>
</dbReference>
<keyword evidence="5" id="KW-1185">Reference proteome</keyword>